<organism evidence="1 2">
    <name type="scientific">Candida boidinii</name>
    <name type="common">Yeast</name>
    <dbReference type="NCBI Taxonomy" id="5477"/>
    <lineage>
        <taxon>Eukaryota</taxon>
        <taxon>Fungi</taxon>
        <taxon>Dikarya</taxon>
        <taxon>Ascomycota</taxon>
        <taxon>Saccharomycotina</taxon>
        <taxon>Pichiomycetes</taxon>
        <taxon>Pichiales</taxon>
        <taxon>Pichiaceae</taxon>
        <taxon>Ogataea</taxon>
        <taxon>Ogataea/Candida clade</taxon>
    </lineage>
</organism>
<keyword evidence="2" id="KW-1185">Reference proteome</keyword>
<dbReference type="Proteomes" id="UP001165101">
    <property type="component" value="Unassembled WGS sequence"/>
</dbReference>
<evidence type="ECO:0000313" key="2">
    <source>
        <dbReference type="Proteomes" id="UP001165101"/>
    </source>
</evidence>
<evidence type="ECO:0000313" key="1">
    <source>
        <dbReference type="EMBL" id="GME99338.1"/>
    </source>
</evidence>
<proteinExistence type="predicted"/>
<dbReference type="EMBL" id="BSXV01003928">
    <property type="protein sequence ID" value="GME99338.1"/>
    <property type="molecule type" value="Genomic_DNA"/>
</dbReference>
<reference evidence="1" key="1">
    <citation type="submission" date="2023-04" db="EMBL/GenBank/DDBJ databases">
        <title>Candida boidinii NBRC 1967.</title>
        <authorList>
            <person name="Ichikawa N."/>
            <person name="Sato H."/>
            <person name="Tonouchi N."/>
        </authorList>
    </citation>
    <scope>NUCLEOTIDE SEQUENCE</scope>
    <source>
        <strain evidence="1">NBRC 1967</strain>
    </source>
</reference>
<name>A0ACB5U1L2_CANBO</name>
<protein>
    <submittedName>
        <fullName evidence="1">Unnamed protein product</fullName>
    </submittedName>
</protein>
<gene>
    <name evidence="1" type="ORF">Cboi01_000526100</name>
</gene>
<comment type="caution">
    <text evidence="1">The sequence shown here is derived from an EMBL/GenBank/DDBJ whole genome shotgun (WGS) entry which is preliminary data.</text>
</comment>
<sequence>MKRSLSFTYDESLSLENIENDIQLAFKRKQTVSVASAAHQSNSNTKTKNILTDSNTLGLLSPPVTPENLKRVNVINENELSSVKKKIDLNQTDDNENSINIIENINVSPYTKGKNLFLRGSKIEVSENDYNLIGRESESKKLKSILNNCLENSVSKSLYISGPPGTGKTAQINCLLDSYIKQNIENNNSNITDKLQYQMDNELSGSAGKSKIMLNDGSERMIRISKINCMTIKRPDDIFNIIYLDLINKKRKNISLKKKNSDELRELLLNDNEIDMNIIVLDELDNLINKSQQVLFELFSMASSSVNNSNCKLILIGISNALDLTDRFLPRLKTTTTTTAIDTSGGYPTMC</sequence>
<accession>A0ACB5U1L2</accession>